<proteinExistence type="predicted"/>
<sequence length="93" mass="10425">MPTILLKINFKKPCSSSIHLVIPSSRRSLSSLMWRIIQLHLMLRLMVLLMVKMRITSTAPTSQISRISSTTPTCCTSNTSTTITSTQKKSTTR</sequence>
<dbReference type="AlphaFoldDB" id="A0A914MH86"/>
<protein>
    <submittedName>
        <fullName evidence="2">Candidate secreted effector</fullName>
    </submittedName>
</protein>
<keyword evidence="1" id="KW-1185">Reference proteome</keyword>
<accession>A0A914MH86</accession>
<dbReference type="WBParaSite" id="Minc3s01481g24170">
    <property type="protein sequence ID" value="Minc3s01481g24170"/>
    <property type="gene ID" value="Minc3s01481g24170"/>
</dbReference>
<name>A0A914MH86_MELIC</name>
<dbReference type="Proteomes" id="UP000887563">
    <property type="component" value="Unplaced"/>
</dbReference>
<reference evidence="2" key="1">
    <citation type="submission" date="2022-11" db="UniProtKB">
        <authorList>
            <consortium name="WormBaseParasite"/>
        </authorList>
    </citation>
    <scope>IDENTIFICATION</scope>
</reference>
<organism evidence="1 2">
    <name type="scientific">Meloidogyne incognita</name>
    <name type="common">Southern root-knot nematode worm</name>
    <name type="synonym">Oxyuris incognita</name>
    <dbReference type="NCBI Taxonomy" id="6306"/>
    <lineage>
        <taxon>Eukaryota</taxon>
        <taxon>Metazoa</taxon>
        <taxon>Ecdysozoa</taxon>
        <taxon>Nematoda</taxon>
        <taxon>Chromadorea</taxon>
        <taxon>Rhabditida</taxon>
        <taxon>Tylenchina</taxon>
        <taxon>Tylenchomorpha</taxon>
        <taxon>Tylenchoidea</taxon>
        <taxon>Meloidogynidae</taxon>
        <taxon>Meloidogyninae</taxon>
        <taxon>Meloidogyne</taxon>
        <taxon>Meloidogyne incognita group</taxon>
    </lineage>
</organism>
<evidence type="ECO:0000313" key="2">
    <source>
        <dbReference type="WBParaSite" id="Minc3s01481g24170"/>
    </source>
</evidence>
<evidence type="ECO:0000313" key="1">
    <source>
        <dbReference type="Proteomes" id="UP000887563"/>
    </source>
</evidence>